<accession>A0A6J5T2R5</accession>
<evidence type="ECO:0000313" key="2">
    <source>
        <dbReference type="EMBL" id="CAB4169015.1"/>
    </source>
</evidence>
<organism evidence="5">
    <name type="scientific">uncultured Caudovirales phage</name>
    <dbReference type="NCBI Taxonomy" id="2100421"/>
    <lineage>
        <taxon>Viruses</taxon>
        <taxon>Duplodnaviria</taxon>
        <taxon>Heunggongvirae</taxon>
        <taxon>Uroviricota</taxon>
        <taxon>Caudoviricetes</taxon>
        <taxon>Peduoviridae</taxon>
        <taxon>Maltschvirus</taxon>
        <taxon>Maltschvirus maltsch</taxon>
    </lineage>
</organism>
<evidence type="ECO:0000313" key="4">
    <source>
        <dbReference type="EMBL" id="CAB4195656.1"/>
    </source>
</evidence>
<protein>
    <submittedName>
        <fullName evidence="5">Uncharacterized protein</fullName>
    </submittedName>
</protein>
<dbReference type="EMBL" id="LR796442">
    <property type="protein sequence ID" value="CAB4145102.1"/>
    <property type="molecule type" value="Genomic_DNA"/>
</dbReference>
<dbReference type="EMBL" id="LR797507">
    <property type="protein sequence ID" value="CAB4221869.1"/>
    <property type="molecule type" value="Genomic_DNA"/>
</dbReference>
<gene>
    <name evidence="3" type="ORF">UFOVP1053_47</name>
    <name evidence="4" type="ORF">UFOVP1297_27</name>
    <name evidence="5" type="ORF">UFOVP1647_5</name>
    <name evidence="1" type="ORF">UFOVP472_47</name>
    <name evidence="2" type="ORF">UFOVP891_21</name>
</gene>
<dbReference type="EMBL" id="LR796839">
    <property type="protein sequence ID" value="CAB4169015.1"/>
    <property type="molecule type" value="Genomic_DNA"/>
</dbReference>
<name>A0A6J5T2R5_9CAUD</name>
<proteinExistence type="predicted"/>
<sequence>MNKDERRAAMPVFTKFYDDSLRVFGKPGGLHGTEAGHAVKWGKSLTAGCREVVAHPSMGYKK</sequence>
<evidence type="ECO:0000313" key="1">
    <source>
        <dbReference type="EMBL" id="CAB4145102.1"/>
    </source>
</evidence>
<reference evidence="5" key="1">
    <citation type="submission" date="2020-05" db="EMBL/GenBank/DDBJ databases">
        <authorList>
            <person name="Chiriac C."/>
            <person name="Salcher M."/>
            <person name="Ghai R."/>
            <person name="Kavagutti S V."/>
        </authorList>
    </citation>
    <scope>NUCLEOTIDE SEQUENCE</scope>
</reference>
<evidence type="ECO:0000313" key="3">
    <source>
        <dbReference type="EMBL" id="CAB4180787.1"/>
    </source>
</evidence>
<evidence type="ECO:0000313" key="5">
    <source>
        <dbReference type="EMBL" id="CAB4221869.1"/>
    </source>
</evidence>
<dbReference type="EMBL" id="LR797237">
    <property type="protein sequence ID" value="CAB4195656.1"/>
    <property type="molecule type" value="Genomic_DNA"/>
</dbReference>
<dbReference type="EMBL" id="LR797004">
    <property type="protein sequence ID" value="CAB4180787.1"/>
    <property type="molecule type" value="Genomic_DNA"/>
</dbReference>